<name>A0ABU2ZPL4_9ALTE</name>
<keyword evidence="1" id="KW-0175">Coiled coil</keyword>
<organism evidence="2 3">
    <name type="scientific">Glaciecola petra</name>
    <dbReference type="NCBI Taxonomy" id="3075602"/>
    <lineage>
        <taxon>Bacteria</taxon>
        <taxon>Pseudomonadati</taxon>
        <taxon>Pseudomonadota</taxon>
        <taxon>Gammaproteobacteria</taxon>
        <taxon>Alteromonadales</taxon>
        <taxon>Alteromonadaceae</taxon>
        <taxon>Glaciecola</taxon>
    </lineage>
</organism>
<evidence type="ECO:0000313" key="3">
    <source>
        <dbReference type="Proteomes" id="UP001253545"/>
    </source>
</evidence>
<evidence type="ECO:0000313" key="2">
    <source>
        <dbReference type="EMBL" id="MDT0594570.1"/>
    </source>
</evidence>
<keyword evidence="3" id="KW-1185">Reference proteome</keyword>
<dbReference type="Proteomes" id="UP001253545">
    <property type="component" value="Unassembled WGS sequence"/>
</dbReference>
<comment type="caution">
    <text evidence="2">The sequence shown here is derived from an EMBL/GenBank/DDBJ whole genome shotgun (WGS) entry which is preliminary data.</text>
</comment>
<proteinExistence type="predicted"/>
<accession>A0ABU2ZPL4</accession>
<dbReference type="RefSeq" id="WP_311368037.1">
    <property type="nucleotide sequence ID" value="NZ_JAVRHX010000001.1"/>
</dbReference>
<reference evidence="2 3" key="1">
    <citation type="submission" date="2023-09" db="EMBL/GenBank/DDBJ databases">
        <authorList>
            <person name="Rey-Velasco X."/>
        </authorList>
    </citation>
    <scope>NUCLEOTIDE SEQUENCE [LARGE SCALE GENOMIC DNA]</scope>
    <source>
        <strain evidence="2 3">P117</strain>
    </source>
</reference>
<feature type="coiled-coil region" evidence="1">
    <location>
        <begin position="101"/>
        <end position="160"/>
    </location>
</feature>
<sequence length="266" mass="30042">MTYKVENKDPFDTEYVVGLLEKERKLVNSIKDFEAKLEDSGKLLNLSQIELEQTQALITRSEQKFRTCEAEKVGILDNAKRSLQKVQTESSTECSSQTLDLAVANDRITSLEKTLAKERRDLSDIQEELIATTQLLTQAQNSENKELVELKALVNKLNRAVNEPIAIDKHYLTARYCNKPKFDGLICVQEFLVRPTFTKTPITKVVLKILNSEGSTVASGEFTSNQSQLFRLSMGRGKELASGNYVVIYEVDNQLLRSDGVMLNQE</sequence>
<protein>
    <submittedName>
        <fullName evidence="2">Uncharacterized protein</fullName>
    </submittedName>
</protein>
<gene>
    <name evidence="2" type="ORF">RM552_06920</name>
</gene>
<evidence type="ECO:0000256" key="1">
    <source>
        <dbReference type="SAM" id="Coils"/>
    </source>
</evidence>
<dbReference type="EMBL" id="JAVRHX010000001">
    <property type="protein sequence ID" value="MDT0594570.1"/>
    <property type="molecule type" value="Genomic_DNA"/>
</dbReference>